<proteinExistence type="predicted"/>
<accession>A0A0A9G639</accession>
<dbReference type="EMBL" id="GBRH01177924">
    <property type="protein sequence ID" value="JAE19972.1"/>
    <property type="molecule type" value="Transcribed_RNA"/>
</dbReference>
<reference evidence="1" key="2">
    <citation type="journal article" date="2015" name="Data Brief">
        <title>Shoot transcriptome of the giant reed, Arundo donax.</title>
        <authorList>
            <person name="Barrero R.A."/>
            <person name="Guerrero F.D."/>
            <person name="Moolhuijzen P."/>
            <person name="Goolsby J.A."/>
            <person name="Tidwell J."/>
            <person name="Bellgard S.E."/>
            <person name="Bellgard M.I."/>
        </authorList>
    </citation>
    <scope>NUCLEOTIDE SEQUENCE</scope>
    <source>
        <tissue evidence="1">Shoot tissue taken approximately 20 cm above the soil surface</tissue>
    </source>
</reference>
<sequence>MATSGTVTRRRIKFDCKHLMVSTCKITKAGIGGPLIDFDGNFIGMNFYDMEQTPYLPGDIILKLLRQFDAKGAVAGEVIDHPNPNRWPVPEPRWYYPSSVFYVHHPRRMLQ</sequence>
<name>A0A0A9G639_ARUDO</name>
<organism evidence="1">
    <name type="scientific">Arundo donax</name>
    <name type="common">Giant reed</name>
    <name type="synonym">Donax arundinaceus</name>
    <dbReference type="NCBI Taxonomy" id="35708"/>
    <lineage>
        <taxon>Eukaryota</taxon>
        <taxon>Viridiplantae</taxon>
        <taxon>Streptophyta</taxon>
        <taxon>Embryophyta</taxon>
        <taxon>Tracheophyta</taxon>
        <taxon>Spermatophyta</taxon>
        <taxon>Magnoliopsida</taxon>
        <taxon>Liliopsida</taxon>
        <taxon>Poales</taxon>
        <taxon>Poaceae</taxon>
        <taxon>PACMAD clade</taxon>
        <taxon>Arundinoideae</taxon>
        <taxon>Arundineae</taxon>
        <taxon>Arundo</taxon>
    </lineage>
</organism>
<dbReference type="AlphaFoldDB" id="A0A0A9G639"/>
<evidence type="ECO:0000313" key="1">
    <source>
        <dbReference type="EMBL" id="JAE19972.1"/>
    </source>
</evidence>
<dbReference type="SUPFAM" id="SSF50494">
    <property type="entry name" value="Trypsin-like serine proteases"/>
    <property type="match status" value="1"/>
</dbReference>
<dbReference type="PANTHER" id="PTHR18868:SF37">
    <property type="entry name" value="OS07G0665300 PROTEIN"/>
    <property type="match status" value="1"/>
</dbReference>
<reference evidence="1" key="1">
    <citation type="submission" date="2014-09" db="EMBL/GenBank/DDBJ databases">
        <authorList>
            <person name="Magalhaes I.L.F."/>
            <person name="Oliveira U."/>
            <person name="Santos F.R."/>
            <person name="Vidigal T.H.D.A."/>
            <person name="Brescovit A.D."/>
            <person name="Santos A.J."/>
        </authorList>
    </citation>
    <scope>NUCLEOTIDE SEQUENCE</scope>
    <source>
        <tissue evidence="1">Shoot tissue taken approximately 20 cm above the soil surface</tissue>
    </source>
</reference>
<dbReference type="InterPro" id="IPR009003">
    <property type="entry name" value="Peptidase_S1_PA"/>
</dbReference>
<dbReference type="PANTHER" id="PTHR18868">
    <property type="entry name" value="OS07G0665300 PROTEIN-RELATED"/>
    <property type="match status" value="1"/>
</dbReference>
<protein>
    <submittedName>
        <fullName evidence="1">Uncharacterized protein</fullName>
    </submittedName>
</protein>